<dbReference type="AlphaFoldDB" id="A0A8H3XA46"/>
<comment type="caution">
    <text evidence="2">The sequence shown here is derived from an EMBL/GenBank/DDBJ whole genome shotgun (WGS) entry which is preliminary data.</text>
</comment>
<sequence length="598" mass="70525">MQLIPECLKALKYSEFWEISENPSLLSFLEYRLHNNLGQEDTEHSRYKKELETILEYHDKTSEPGKIALQLLKKFQSDKRSREVNQFWELQAKRRNIISEFKLCEEKNKLNEKKQDELRDQICLEQTQLVLDTTKETRSQCVLLQKTVTKKRLLDEPSEKTYNDDDQYDKKTKLSNEGEGNEGYDEKYIETREIIADEENNPFLAPKKDVVENSDYNYDYSKDDVENSDHNEDVEDSDYNYDVLLTKALQSMNDDEKLIRGALFKILEYNKDEESRSGKNFMNSLFLNGIIDMANVKEQILLKLEGEQLNWLGNILNKKTWKKTQEFISFCNQFNEDNCDRVNVPVLVRKSFVPEGKFNSFSDEGHDIVQDIMKHFSVRLEAPMIRDSRSDDLERTYAIDTIVYIFNRLFRMHQDVLEWRWIECSTSSTKSHKFDGIIKIPKIKKDDKYIMIIEFSKGRKATEDKEMDDKIKLGRNAMRMINKLSDEVPCDKLRVYTVQCINGIIRIHYMVRPLPSVYLFEEFGTIKIPTTFDDMEQFSEDMSVLMNFQADVLATIKALNKGRKGETTYKVLIEDTPKTEKNNRQRRAIKKIEILVDN</sequence>
<name>A0A8H3XA46_GIGMA</name>
<accession>A0A8H3XA46</accession>
<dbReference type="OrthoDB" id="2437846at2759"/>
<feature type="region of interest" description="Disordered" evidence="1">
    <location>
        <begin position="157"/>
        <end position="183"/>
    </location>
</feature>
<gene>
    <name evidence="2" type="ORF">F8M41_006049</name>
</gene>
<evidence type="ECO:0000313" key="2">
    <source>
        <dbReference type="EMBL" id="KAF0427429.1"/>
    </source>
</evidence>
<evidence type="ECO:0000313" key="3">
    <source>
        <dbReference type="Proteomes" id="UP000439903"/>
    </source>
</evidence>
<keyword evidence="3" id="KW-1185">Reference proteome</keyword>
<reference evidence="2 3" key="1">
    <citation type="journal article" date="2019" name="Environ. Microbiol.">
        <title>At the nexus of three kingdoms: the genome of the mycorrhizal fungus Gigaspora margarita provides insights into plant, endobacterial and fungal interactions.</title>
        <authorList>
            <person name="Venice F."/>
            <person name="Ghignone S."/>
            <person name="Salvioli di Fossalunga A."/>
            <person name="Amselem J."/>
            <person name="Novero M."/>
            <person name="Xianan X."/>
            <person name="Sedzielewska Toro K."/>
            <person name="Morin E."/>
            <person name="Lipzen A."/>
            <person name="Grigoriev I.V."/>
            <person name="Henrissat B."/>
            <person name="Martin F.M."/>
            <person name="Bonfante P."/>
        </authorList>
    </citation>
    <scope>NUCLEOTIDE SEQUENCE [LARGE SCALE GENOMIC DNA]</scope>
    <source>
        <strain evidence="2 3">BEG34</strain>
    </source>
</reference>
<proteinExistence type="predicted"/>
<protein>
    <submittedName>
        <fullName evidence="2">Uncharacterized protein</fullName>
    </submittedName>
</protein>
<evidence type="ECO:0000256" key="1">
    <source>
        <dbReference type="SAM" id="MobiDB-lite"/>
    </source>
</evidence>
<feature type="compositionally biased region" description="Basic and acidic residues" evidence="1">
    <location>
        <begin position="157"/>
        <end position="176"/>
    </location>
</feature>
<dbReference type="EMBL" id="WTPW01001591">
    <property type="protein sequence ID" value="KAF0427429.1"/>
    <property type="molecule type" value="Genomic_DNA"/>
</dbReference>
<dbReference type="Proteomes" id="UP000439903">
    <property type="component" value="Unassembled WGS sequence"/>
</dbReference>
<organism evidence="2 3">
    <name type="scientific">Gigaspora margarita</name>
    <dbReference type="NCBI Taxonomy" id="4874"/>
    <lineage>
        <taxon>Eukaryota</taxon>
        <taxon>Fungi</taxon>
        <taxon>Fungi incertae sedis</taxon>
        <taxon>Mucoromycota</taxon>
        <taxon>Glomeromycotina</taxon>
        <taxon>Glomeromycetes</taxon>
        <taxon>Diversisporales</taxon>
        <taxon>Gigasporaceae</taxon>
        <taxon>Gigaspora</taxon>
    </lineage>
</organism>